<keyword evidence="2" id="KW-1185">Reference proteome</keyword>
<accession>A0ABU2WF22</accession>
<comment type="caution">
    <text evidence="1">The sequence shown here is derived from an EMBL/GenBank/DDBJ whole genome shotgun (WGS) entry which is preliminary data.</text>
</comment>
<proteinExistence type="predicted"/>
<dbReference type="Proteomes" id="UP001254608">
    <property type="component" value="Unassembled WGS sequence"/>
</dbReference>
<gene>
    <name evidence="1" type="ORF">RM530_01895</name>
</gene>
<sequence length="45" mass="5247">MPQKTMPRKTSPQEMVATARLLRQQVKVRRINVKDVEAARNEGRK</sequence>
<dbReference type="EMBL" id="JAVRIC010000002">
    <property type="protein sequence ID" value="MDT0496120.1"/>
    <property type="molecule type" value="Genomic_DNA"/>
</dbReference>
<name>A0ABU2WF22_9GAMM</name>
<dbReference type="RefSeq" id="WP_311363511.1">
    <property type="nucleotide sequence ID" value="NZ_JAVRIC010000002.1"/>
</dbReference>
<evidence type="ECO:0000313" key="1">
    <source>
        <dbReference type="EMBL" id="MDT0496120.1"/>
    </source>
</evidence>
<protein>
    <submittedName>
        <fullName evidence="1">Uncharacterized protein</fullName>
    </submittedName>
</protein>
<evidence type="ECO:0000313" key="2">
    <source>
        <dbReference type="Proteomes" id="UP001254608"/>
    </source>
</evidence>
<organism evidence="1 2">
    <name type="scientific">Banduia mediterranea</name>
    <dbReference type="NCBI Taxonomy" id="3075609"/>
    <lineage>
        <taxon>Bacteria</taxon>
        <taxon>Pseudomonadati</taxon>
        <taxon>Pseudomonadota</taxon>
        <taxon>Gammaproteobacteria</taxon>
        <taxon>Nevskiales</taxon>
        <taxon>Algiphilaceae</taxon>
        <taxon>Banduia</taxon>
    </lineage>
</organism>
<reference evidence="1 2" key="1">
    <citation type="submission" date="2023-09" db="EMBL/GenBank/DDBJ databases">
        <authorList>
            <person name="Rey-Velasco X."/>
        </authorList>
    </citation>
    <scope>NUCLEOTIDE SEQUENCE [LARGE SCALE GENOMIC DNA]</scope>
    <source>
        <strain evidence="1 2">W345</strain>
    </source>
</reference>